<dbReference type="EMBL" id="HG994361">
    <property type="protein sequence ID" value="CAF2162901.1"/>
    <property type="molecule type" value="Genomic_DNA"/>
</dbReference>
<evidence type="ECO:0000313" key="1">
    <source>
        <dbReference type="EMBL" id="CAF2162901.1"/>
    </source>
</evidence>
<protein>
    <submittedName>
        <fullName evidence="1">(rape) hypothetical protein</fullName>
    </submittedName>
</protein>
<name>A0A816YHT7_BRANA</name>
<reference evidence="1" key="1">
    <citation type="submission" date="2021-01" db="EMBL/GenBank/DDBJ databases">
        <authorList>
            <consortium name="Genoscope - CEA"/>
            <person name="William W."/>
        </authorList>
    </citation>
    <scope>NUCLEOTIDE SEQUENCE</scope>
</reference>
<sequence length="58" mass="6951">MFRLLEKGKNTKKKRRTQISEKVTEVLIYFKNIVMGGRKEKHLVLKVHDVIMMFPYSI</sequence>
<dbReference type="AlphaFoldDB" id="A0A816YHT7"/>
<accession>A0A816YHT7</accession>
<dbReference type="Proteomes" id="UP001295469">
    <property type="component" value="Chromosome A07"/>
</dbReference>
<proteinExistence type="predicted"/>
<organism evidence="1">
    <name type="scientific">Brassica napus</name>
    <name type="common">Rape</name>
    <dbReference type="NCBI Taxonomy" id="3708"/>
    <lineage>
        <taxon>Eukaryota</taxon>
        <taxon>Viridiplantae</taxon>
        <taxon>Streptophyta</taxon>
        <taxon>Embryophyta</taxon>
        <taxon>Tracheophyta</taxon>
        <taxon>Spermatophyta</taxon>
        <taxon>Magnoliopsida</taxon>
        <taxon>eudicotyledons</taxon>
        <taxon>Gunneridae</taxon>
        <taxon>Pentapetalae</taxon>
        <taxon>rosids</taxon>
        <taxon>malvids</taxon>
        <taxon>Brassicales</taxon>
        <taxon>Brassicaceae</taxon>
        <taxon>Brassiceae</taxon>
        <taxon>Brassica</taxon>
    </lineage>
</organism>
<gene>
    <name evidence="1" type="ORF">DARMORV10_A07P15810.1</name>
</gene>